<dbReference type="SMART" id="SM00640">
    <property type="entry name" value="Glyco_32"/>
    <property type="match status" value="1"/>
</dbReference>
<evidence type="ECO:0000313" key="9">
    <source>
        <dbReference type="EMBL" id="EPY24652.1"/>
    </source>
</evidence>
<dbReference type="InterPro" id="IPR001362">
    <property type="entry name" value="Glyco_hydro_32"/>
</dbReference>
<comment type="similarity">
    <text evidence="1 4">Belongs to the glycosyl hydrolase 32 family.</text>
</comment>
<dbReference type="Proteomes" id="UP000015354">
    <property type="component" value="Unassembled WGS sequence"/>
</dbReference>
<dbReference type="SUPFAM" id="SSF75005">
    <property type="entry name" value="Arabinanase/levansucrase/invertase"/>
    <property type="match status" value="1"/>
</dbReference>
<comment type="caution">
    <text evidence="9">The sequence shown here is derived from an EMBL/GenBank/DDBJ whole genome shotgun (WGS) entry which is preliminary data.</text>
</comment>
<evidence type="ECO:0000256" key="1">
    <source>
        <dbReference type="ARBA" id="ARBA00009902"/>
    </source>
</evidence>
<dbReference type="GO" id="GO:0004564">
    <property type="term" value="F:beta-fructofuranosidase activity"/>
    <property type="evidence" value="ECO:0007669"/>
    <property type="project" value="UniProtKB-EC"/>
</dbReference>
<dbReference type="InterPro" id="IPR006232">
    <property type="entry name" value="Suc6P_hydrolase"/>
</dbReference>
<dbReference type="EMBL" id="ATMH01007073">
    <property type="protein sequence ID" value="EPY24652.1"/>
    <property type="molecule type" value="Genomic_DNA"/>
</dbReference>
<dbReference type="InterPro" id="IPR023296">
    <property type="entry name" value="Glyco_hydro_beta-prop_sf"/>
</dbReference>
<proteinExistence type="inferred from homology"/>
<dbReference type="InterPro" id="IPR013148">
    <property type="entry name" value="Glyco_hydro_32_N"/>
</dbReference>
<feature type="domain" description="Glycosyl hydrolase family 32 C-terminal" evidence="6">
    <location>
        <begin position="359"/>
        <end position="481"/>
    </location>
</feature>
<dbReference type="EMBL" id="ATMH01008422">
    <property type="protein sequence ID" value="EPY21952.1"/>
    <property type="molecule type" value="Genomic_DNA"/>
</dbReference>
<dbReference type="EC" id="3.2.1.26" evidence="4"/>
<sequence length="489" mass="56198">MPHEKNLEKANAAVLSLRKKINTAYYPHYHMAPYAGWMNDPNGLIYFKGLYHVFYQHNPYSAEWGPMHWGHLTSEDLIHWRHHPIALAPGDNWDRDGCFSGCAVENDGKLYLVYTGHHWLGEPLDDNQIYQVQCLAVSEDGFNFEKKGIIVKPPADFAHFRDPKVWFQNGSWWMICGARDEKDQGQLLLYNTDDIEDWDDSTFTIMFKPEDKNIFMCECPEAFFLKDKFVLIVSPQGKQSDGYSYQNLFQSGSYIGEWTPGDDFTNYTRFTEMDLGHDFYGPQTLVAPDGRRILIGWMNMWESNMPTKDHNWSGLLTVPREVTIDEETGKLICVPIRELVSIRQEHVYIPPQYFQNNSQMRLVDNCSACEVNIMWGLENSTAEKYGLWLGKGLEIFVDNQAKRLVVNRNYSEHVISGYRSCPLPNSPYLQLQIFFDCSSVEVFVNNGVAVLTSRIYPQHGDRALSAFSINGQACLVQCDIWGLAKAIAV</sequence>
<keyword evidence="3 4" id="KW-0326">Glycosidase</keyword>
<evidence type="ECO:0000256" key="4">
    <source>
        <dbReference type="RuleBase" id="RU362110"/>
    </source>
</evidence>
<dbReference type="Gene3D" id="2.60.120.560">
    <property type="entry name" value="Exo-inulinase, domain 1"/>
    <property type="match status" value="1"/>
</dbReference>
<organism evidence="9 10">
    <name type="scientific">Strigomonas culicis</name>
    <dbReference type="NCBI Taxonomy" id="28005"/>
    <lineage>
        <taxon>Eukaryota</taxon>
        <taxon>Discoba</taxon>
        <taxon>Euglenozoa</taxon>
        <taxon>Kinetoplastea</taxon>
        <taxon>Metakinetoplastina</taxon>
        <taxon>Trypanosomatida</taxon>
        <taxon>Trypanosomatidae</taxon>
        <taxon>Strigomonadinae</taxon>
        <taxon>Strigomonas</taxon>
    </lineage>
</organism>
<dbReference type="CDD" id="cd08996">
    <property type="entry name" value="GH32_FFase"/>
    <property type="match status" value="1"/>
</dbReference>
<protein>
    <recommendedName>
        <fullName evidence="4">Sucrose-6-phosphate hydrolase</fullName>
        <ecNumber evidence="4">3.2.1.26</ecNumber>
    </recommendedName>
</protein>
<evidence type="ECO:0000259" key="5">
    <source>
        <dbReference type="Pfam" id="PF00251"/>
    </source>
</evidence>
<evidence type="ECO:0000313" key="10">
    <source>
        <dbReference type="Proteomes" id="UP000015354"/>
    </source>
</evidence>
<keyword evidence="10" id="KW-1185">Reference proteome</keyword>
<reference evidence="9" key="2">
    <citation type="submission" date="2013-03" db="EMBL/GenBank/DDBJ databases">
        <authorList>
            <person name="Motta M.C.M."/>
            <person name="Martins A.C.A."/>
            <person name="Preta C.M.C.C."/>
            <person name="Silva R."/>
            <person name="de Souza S.S."/>
            <person name="Klein C.C."/>
            <person name="de Almeida L.G.P."/>
            <person name="Cunha O.L."/>
            <person name="Colabardini A.C."/>
            <person name="Lima B.A."/>
            <person name="Machado C.R."/>
            <person name="Soares C.M.A."/>
            <person name="de Menezes C.B.A."/>
            <person name="Bartolomeu D.C."/>
            <person name="Grisard E.C."/>
            <person name="Fantinatti-Garboggini F."/>
            <person name="Rodrigues-Luiz G.F."/>
            <person name="Wagner G."/>
            <person name="Goldman G.H."/>
            <person name="Fietto J.L.R."/>
            <person name="Ciapina L.P."/>
            <person name="Brocchi M."/>
            <person name="Elias M.C."/>
            <person name="Goldman M.H.S."/>
            <person name="Sagot M.-F."/>
            <person name="Pereira M."/>
            <person name="Stoco P.H."/>
            <person name="Teixeira S.M.R."/>
            <person name="de Mendonca-Neto R.P."/>
            <person name="Maciel T.E.F."/>
            <person name="Mendes T.A.O."/>
            <person name="Urmenyi T.P."/>
            <person name="Teixeira M.M.G."/>
            <person name="de Camargo E.F.P."/>
            <person name="de Sousa W."/>
            <person name="Schenkman S."/>
            <person name="de Vasconcelos A.T.R."/>
        </authorList>
    </citation>
    <scope>NUCLEOTIDE SEQUENCE</scope>
</reference>
<dbReference type="PANTHER" id="PTHR43101">
    <property type="entry name" value="BETA-FRUCTOSIDASE"/>
    <property type="match status" value="1"/>
</dbReference>
<dbReference type="EMBL" id="ATMH01009166">
    <property type="protein sequence ID" value="EPY20081.1"/>
    <property type="molecule type" value="Genomic_DNA"/>
</dbReference>
<dbReference type="PROSITE" id="PS00609">
    <property type="entry name" value="GLYCOSYL_HYDROL_F32"/>
    <property type="match status" value="1"/>
</dbReference>
<keyword evidence="2 4" id="KW-0378">Hydrolase</keyword>
<dbReference type="Gene3D" id="2.115.10.20">
    <property type="entry name" value="Glycosyl hydrolase domain, family 43"/>
    <property type="match status" value="1"/>
</dbReference>
<name>S9U1Q0_9TRYP</name>
<dbReference type="SUPFAM" id="SSF49899">
    <property type="entry name" value="Concanavalin A-like lectins/glucanases"/>
    <property type="match status" value="1"/>
</dbReference>
<evidence type="ECO:0000259" key="6">
    <source>
        <dbReference type="Pfam" id="PF08244"/>
    </source>
</evidence>
<reference evidence="9 10" key="1">
    <citation type="journal article" date="2013" name="PLoS ONE">
        <title>Predicting the Proteins of Angomonas deanei, Strigomonas culicis and Their Respective Endosymbionts Reveals New Aspects of the Trypanosomatidae Family.</title>
        <authorList>
            <person name="Motta M.C."/>
            <person name="Martins A.C."/>
            <person name="de Souza S.S."/>
            <person name="Catta-Preta C.M."/>
            <person name="Silva R."/>
            <person name="Klein C.C."/>
            <person name="de Almeida L.G."/>
            <person name="de Lima Cunha O."/>
            <person name="Ciapina L.P."/>
            <person name="Brocchi M."/>
            <person name="Colabardini A.C."/>
            <person name="de Araujo Lima B."/>
            <person name="Machado C.R."/>
            <person name="de Almeida Soares C.M."/>
            <person name="Probst C.M."/>
            <person name="de Menezes C.B."/>
            <person name="Thompson C.E."/>
            <person name="Bartholomeu D.C."/>
            <person name="Gradia D.F."/>
            <person name="Pavoni D.P."/>
            <person name="Grisard E.C."/>
            <person name="Fantinatti-Garboggini F."/>
            <person name="Marchini F.K."/>
            <person name="Rodrigues-Luiz G.F."/>
            <person name="Wagner G."/>
            <person name="Goldman G.H."/>
            <person name="Fietto J.L."/>
            <person name="Elias M.C."/>
            <person name="Goldman M.H."/>
            <person name="Sagot M.F."/>
            <person name="Pereira M."/>
            <person name="Stoco P.H."/>
            <person name="de Mendonca-Neto R.P."/>
            <person name="Teixeira S.M."/>
            <person name="Maciel T.E."/>
            <person name="de Oliveira Mendes T.A."/>
            <person name="Urmenyi T.P."/>
            <person name="de Souza W."/>
            <person name="Schenkman S."/>
            <person name="de Vasconcelos A.T."/>
        </authorList>
    </citation>
    <scope>NUCLEOTIDE SEQUENCE [LARGE SCALE GENOMIC DNA]</scope>
</reference>
<dbReference type="InterPro" id="IPR018053">
    <property type="entry name" value="Glyco_hydro_32_AS"/>
</dbReference>
<dbReference type="GO" id="GO:0005975">
    <property type="term" value="P:carbohydrate metabolic process"/>
    <property type="evidence" value="ECO:0007669"/>
    <property type="project" value="InterPro"/>
</dbReference>
<dbReference type="InterPro" id="IPR051214">
    <property type="entry name" value="GH32_Enzymes"/>
</dbReference>
<dbReference type="AlphaFoldDB" id="S9U1Q0"/>
<comment type="catalytic activity">
    <reaction evidence="4">
        <text>Hydrolysis of terminal non-reducing beta-D-fructofuranoside residues in beta-D-fructofuranosides.</text>
        <dbReference type="EC" id="3.2.1.26"/>
    </reaction>
</comment>
<dbReference type="InterPro" id="IPR013189">
    <property type="entry name" value="Glyco_hydro_32_C"/>
</dbReference>
<dbReference type="GO" id="GO:0005737">
    <property type="term" value="C:cytoplasm"/>
    <property type="evidence" value="ECO:0007669"/>
    <property type="project" value="InterPro"/>
</dbReference>
<dbReference type="Pfam" id="PF00251">
    <property type="entry name" value="Glyco_hydro_32N"/>
    <property type="match status" value="1"/>
</dbReference>
<evidence type="ECO:0000313" key="7">
    <source>
        <dbReference type="EMBL" id="EPY20081.1"/>
    </source>
</evidence>
<dbReference type="PANTHER" id="PTHR43101:SF1">
    <property type="entry name" value="BETA-FRUCTOSIDASE"/>
    <property type="match status" value="1"/>
</dbReference>
<evidence type="ECO:0000313" key="8">
    <source>
        <dbReference type="EMBL" id="EPY21952.1"/>
    </source>
</evidence>
<evidence type="ECO:0000256" key="2">
    <source>
        <dbReference type="ARBA" id="ARBA00022801"/>
    </source>
</evidence>
<evidence type="ECO:0000256" key="3">
    <source>
        <dbReference type="ARBA" id="ARBA00023295"/>
    </source>
</evidence>
<dbReference type="InterPro" id="IPR013320">
    <property type="entry name" value="ConA-like_dom_sf"/>
</dbReference>
<dbReference type="NCBIfam" id="TIGR01322">
    <property type="entry name" value="scrB_fam"/>
    <property type="match status" value="1"/>
</dbReference>
<dbReference type="Pfam" id="PF08244">
    <property type="entry name" value="Glyco_hydro_32C"/>
    <property type="match status" value="1"/>
</dbReference>
<dbReference type="OrthoDB" id="202537at2759"/>
<accession>S9U1Q0</accession>
<feature type="domain" description="Glycosyl hydrolase family 32 N-terminal" evidence="5">
    <location>
        <begin position="30"/>
        <end position="335"/>
    </location>
</feature>
<gene>
    <name evidence="9" type="ORF">STCU_07073</name>
    <name evidence="8" type="ORF">STCU_08422</name>
    <name evidence="7" type="ORF">STCU_09166</name>
</gene>